<dbReference type="OrthoDB" id="5420777at2759"/>
<proteinExistence type="predicted"/>
<protein>
    <submittedName>
        <fullName evidence="2">Uncharacterized protein</fullName>
    </submittedName>
</protein>
<reference evidence="2 3" key="2">
    <citation type="submission" date="2015-05" db="EMBL/GenBank/DDBJ databases">
        <authorList>
            <person name="Morales-Cruz A."/>
            <person name="Amrine K.C."/>
            <person name="Cantu D."/>
        </authorList>
    </citation>
    <scope>NUCLEOTIDE SEQUENCE [LARGE SCALE GENOMIC DNA]</scope>
    <source>
        <strain evidence="2">UCRPC4</strain>
    </source>
</reference>
<evidence type="ECO:0000313" key="3">
    <source>
        <dbReference type="Proteomes" id="UP000053317"/>
    </source>
</evidence>
<comment type="caution">
    <text evidence="2">The sequence shown here is derived from an EMBL/GenBank/DDBJ whole genome shotgun (WGS) entry which is preliminary data.</text>
</comment>
<evidence type="ECO:0000313" key="2">
    <source>
        <dbReference type="EMBL" id="KKY25056.1"/>
    </source>
</evidence>
<name>A0A0G2ESC1_PHACM</name>
<keyword evidence="3" id="KW-1185">Reference proteome</keyword>
<reference evidence="2 3" key="1">
    <citation type="submission" date="2015-05" db="EMBL/GenBank/DDBJ databases">
        <title>Distinctive expansion of gene families associated with plant cell wall degradation and secondary metabolism in the genomes of grapevine trunk pathogens.</title>
        <authorList>
            <person name="Lawrence D.P."/>
            <person name="Travadon R."/>
            <person name="Rolshausen P.E."/>
            <person name="Baumgartner K."/>
        </authorList>
    </citation>
    <scope>NUCLEOTIDE SEQUENCE [LARGE SCALE GENOMIC DNA]</scope>
    <source>
        <strain evidence="2">UCRPC4</strain>
    </source>
</reference>
<organism evidence="2 3">
    <name type="scientific">Phaeomoniella chlamydospora</name>
    <name type="common">Phaeoacremonium chlamydosporum</name>
    <dbReference type="NCBI Taxonomy" id="158046"/>
    <lineage>
        <taxon>Eukaryota</taxon>
        <taxon>Fungi</taxon>
        <taxon>Dikarya</taxon>
        <taxon>Ascomycota</taxon>
        <taxon>Pezizomycotina</taxon>
        <taxon>Eurotiomycetes</taxon>
        <taxon>Chaetothyriomycetidae</taxon>
        <taxon>Phaeomoniellales</taxon>
        <taxon>Phaeomoniellaceae</taxon>
        <taxon>Phaeomoniella</taxon>
    </lineage>
</organism>
<accession>A0A0G2ESC1</accession>
<sequence length="434" mass="41711">MFGNCYILPPTTTSFSAVFYSSPLATSVVTVTKKTPGVQALPETPPPNFGGSTSSRTPAPTKGNVAAETPAGVPPGGDSGESDSGNSAAGNGGMPSSGITDGSGLDFGSGSSSSGISGGGASSSSSTGSGAGSGSPASSSPSSSDSDSSGTSPAGGSGPGNSDSNTNSAGAGSAPGNFVAAGQPPITTTINHIQIIAGASTVQIGNQVVPISNSMQAPQTVVEDHQTFTIDASEVIGASTTLALTRAASEDATPTPVTVGSMTFSMDASEAIIGGTTFAVGFGAAPTTIVYQGTTISIGPEGVGIPSESTTIGGSETLPVSTTLPGGLDISVDASEVVISGTTYAIGAGAKSTTVVVGSDTLTMGPSGVGLQSTTIPPYTTSHATTATSKAVVATSTSTSGDNDTSSAATSNQSALRTVLSALLISVFVELRLV</sequence>
<feature type="compositionally biased region" description="Low complexity" evidence="1">
    <location>
        <begin position="122"/>
        <end position="152"/>
    </location>
</feature>
<dbReference type="AlphaFoldDB" id="A0A0G2ESC1"/>
<dbReference type="Proteomes" id="UP000053317">
    <property type="component" value="Unassembled WGS sequence"/>
</dbReference>
<evidence type="ECO:0000256" key="1">
    <source>
        <dbReference type="SAM" id="MobiDB-lite"/>
    </source>
</evidence>
<dbReference type="EMBL" id="LCWF01000050">
    <property type="protein sequence ID" value="KKY25056.1"/>
    <property type="molecule type" value="Genomic_DNA"/>
</dbReference>
<gene>
    <name evidence="2" type="ORF">UCRPC4_g02113</name>
</gene>
<feature type="region of interest" description="Disordered" evidence="1">
    <location>
        <begin position="37"/>
        <end position="180"/>
    </location>
</feature>
<feature type="compositionally biased region" description="Low complexity" evidence="1">
    <location>
        <begin position="96"/>
        <end position="115"/>
    </location>
</feature>